<accession>A0A517PRD3</accession>
<keyword evidence="1" id="KW-0472">Membrane</keyword>
<evidence type="ECO:0000256" key="1">
    <source>
        <dbReference type="SAM" id="Phobius"/>
    </source>
</evidence>
<sequence length="270" mass="29633">MQLLKCHACLLSVIAAAFFLLGVEPDSLSAADRERWDFSFRGGGYDLNRFELYGNLAGIKPTADGLHMKLAAGDKKDWGGIDIRCRLEGDFKITGKYTINELGKPEGGSGAGLSIGIKDKAREWATVQHVNQHHAGEVNVAHRGFRKPDGKGYDSKSKSEKANISQGVMQIERKGNLLTFAANTADGQEPVLIESFEYTESPVDYLHVGVKQGGSEAPVDLLLTEIMLEADQLTFDYQPKTNWTPWIWGAVIAVVILGVILIVIYKIRQA</sequence>
<dbReference type="Proteomes" id="UP000320421">
    <property type="component" value="Chromosome"/>
</dbReference>
<feature type="transmembrane region" description="Helical" evidence="1">
    <location>
        <begin position="246"/>
        <end position="265"/>
    </location>
</feature>
<keyword evidence="1" id="KW-0812">Transmembrane</keyword>
<evidence type="ECO:0000259" key="2">
    <source>
        <dbReference type="Pfam" id="PF07622"/>
    </source>
</evidence>
<feature type="domain" description="DUF1583" evidence="2">
    <location>
        <begin position="35"/>
        <end position="139"/>
    </location>
</feature>
<dbReference type="Pfam" id="PF07622">
    <property type="entry name" value="DUF1583"/>
    <property type="match status" value="1"/>
</dbReference>
<protein>
    <recommendedName>
        <fullName evidence="2">DUF1583 domain-containing protein</fullName>
    </recommendedName>
</protein>
<dbReference type="InterPro" id="IPR011475">
    <property type="entry name" value="DUF1583"/>
</dbReference>
<evidence type="ECO:0000313" key="3">
    <source>
        <dbReference type="EMBL" id="QDT21936.1"/>
    </source>
</evidence>
<organism evidence="3 4">
    <name type="scientific">Gimesia chilikensis</name>
    <dbReference type="NCBI Taxonomy" id="2605989"/>
    <lineage>
        <taxon>Bacteria</taxon>
        <taxon>Pseudomonadati</taxon>
        <taxon>Planctomycetota</taxon>
        <taxon>Planctomycetia</taxon>
        <taxon>Planctomycetales</taxon>
        <taxon>Planctomycetaceae</taxon>
        <taxon>Gimesia</taxon>
    </lineage>
</organism>
<keyword evidence="4" id="KW-1185">Reference proteome</keyword>
<reference evidence="3 4" key="1">
    <citation type="submission" date="2019-02" db="EMBL/GenBank/DDBJ databases">
        <title>Deep-cultivation of Planctomycetes and their phenomic and genomic characterization uncovers novel biology.</title>
        <authorList>
            <person name="Wiegand S."/>
            <person name="Jogler M."/>
            <person name="Boedeker C."/>
            <person name="Pinto D."/>
            <person name="Vollmers J."/>
            <person name="Rivas-Marin E."/>
            <person name="Kohn T."/>
            <person name="Peeters S.H."/>
            <person name="Heuer A."/>
            <person name="Rast P."/>
            <person name="Oberbeckmann S."/>
            <person name="Bunk B."/>
            <person name="Jeske O."/>
            <person name="Meyerdierks A."/>
            <person name="Storesund J.E."/>
            <person name="Kallscheuer N."/>
            <person name="Luecker S."/>
            <person name="Lage O.M."/>
            <person name="Pohl T."/>
            <person name="Merkel B.J."/>
            <person name="Hornburger P."/>
            <person name="Mueller R.-W."/>
            <person name="Bruemmer F."/>
            <person name="Labrenz M."/>
            <person name="Spormann A.M."/>
            <person name="Op den Camp H."/>
            <person name="Overmann J."/>
            <person name="Amann R."/>
            <person name="Jetten M.S.M."/>
            <person name="Mascher T."/>
            <person name="Medema M.H."/>
            <person name="Devos D.P."/>
            <person name="Kaster A.-K."/>
            <person name="Ovreas L."/>
            <person name="Rohde M."/>
            <person name="Galperin M.Y."/>
            <person name="Jogler C."/>
        </authorList>
    </citation>
    <scope>NUCLEOTIDE SEQUENCE [LARGE SCALE GENOMIC DNA]</scope>
    <source>
        <strain evidence="3 4">HG66A1</strain>
    </source>
</reference>
<dbReference type="EMBL" id="CP036266">
    <property type="protein sequence ID" value="QDT21936.1"/>
    <property type="molecule type" value="Genomic_DNA"/>
</dbReference>
<evidence type="ECO:0000313" key="4">
    <source>
        <dbReference type="Proteomes" id="UP000320421"/>
    </source>
</evidence>
<gene>
    <name evidence="3" type="ORF">HG66A1_37410</name>
</gene>
<keyword evidence="1" id="KW-1133">Transmembrane helix</keyword>
<name>A0A517PRD3_9PLAN</name>
<proteinExistence type="predicted"/>
<dbReference type="AlphaFoldDB" id="A0A517PRD3"/>
<dbReference type="RefSeq" id="WP_197996655.1">
    <property type="nucleotide sequence ID" value="NZ_CP036266.1"/>
</dbReference>